<dbReference type="SMART" id="SM00320">
    <property type="entry name" value="WD40"/>
    <property type="match status" value="4"/>
</dbReference>
<feature type="repeat" description="WD" evidence="4">
    <location>
        <begin position="73"/>
        <end position="103"/>
    </location>
</feature>
<dbReference type="InterPro" id="IPR001680">
    <property type="entry name" value="WD40_rpt"/>
</dbReference>
<dbReference type="InterPro" id="IPR015943">
    <property type="entry name" value="WD40/YVTN_repeat-like_dom_sf"/>
</dbReference>
<dbReference type="Gene3D" id="2.130.10.10">
    <property type="entry name" value="YVTN repeat-like/Quinoprotein amine dehydrogenase"/>
    <property type="match status" value="2"/>
</dbReference>
<feature type="repeat" description="WD" evidence="4">
    <location>
        <begin position="242"/>
        <end position="281"/>
    </location>
</feature>
<dbReference type="PANTHER" id="PTHR44675:SF1">
    <property type="entry name" value="P21-ACTIVATED PROTEIN KINASE-INTERACTING PROTEIN 1"/>
    <property type="match status" value="1"/>
</dbReference>
<dbReference type="InterPro" id="IPR036322">
    <property type="entry name" value="WD40_repeat_dom_sf"/>
</dbReference>
<dbReference type="PROSITE" id="PS00678">
    <property type="entry name" value="WD_REPEATS_1"/>
    <property type="match status" value="1"/>
</dbReference>
<name>A0A1E1WGW5_PECGO</name>
<keyword evidence="1 4" id="KW-0853">WD repeat</keyword>
<dbReference type="SUPFAM" id="SSF50978">
    <property type="entry name" value="WD40 repeat-like"/>
    <property type="match status" value="1"/>
</dbReference>
<proteinExistence type="predicted"/>
<evidence type="ECO:0000256" key="4">
    <source>
        <dbReference type="PROSITE-ProRule" id="PRU00221"/>
    </source>
</evidence>
<dbReference type="AlphaFoldDB" id="A0A1E1WGW5"/>
<evidence type="ECO:0000256" key="5">
    <source>
        <dbReference type="SAM" id="MobiDB-lite"/>
    </source>
</evidence>
<dbReference type="OrthoDB" id="308449at2759"/>
<gene>
    <name evidence="6" type="ORF">g.6730</name>
</gene>
<dbReference type="EMBL" id="GDQN01004898">
    <property type="protein sequence ID" value="JAT86156.1"/>
    <property type="molecule type" value="Transcribed_RNA"/>
</dbReference>
<feature type="compositionally biased region" description="Basic residues" evidence="5">
    <location>
        <begin position="369"/>
        <end position="389"/>
    </location>
</feature>
<feature type="repeat" description="WD" evidence="4">
    <location>
        <begin position="124"/>
        <end position="158"/>
    </location>
</feature>
<keyword evidence="2" id="KW-0677">Repeat</keyword>
<comment type="function">
    <text evidence="3">Negatively regulates the PAK1 kinase. PAK1 is a member of the PAK kinase family, which has been shown to play a positive role in the regulation of signaling pathways involving MAPK8 and RELA. PAK1 exists as an inactive homodimer, which is activated by binding of small GTPases such as CDC42 to an N-terminal regulatory domain. PAK1IP1 also binds to the N-terminus of PAK1, and inhibits the specific activation of PAK1 by CDC42. May be involved in ribosomal large subunit assembly.</text>
</comment>
<feature type="compositionally biased region" description="Acidic residues" evidence="5">
    <location>
        <begin position="320"/>
        <end position="336"/>
    </location>
</feature>
<evidence type="ECO:0000256" key="2">
    <source>
        <dbReference type="ARBA" id="ARBA00022737"/>
    </source>
</evidence>
<dbReference type="InterPro" id="IPR051959">
    <property type="entry name" value="PAK1-Kinase_Regulator"/>
</dbReference>
<dbReference type="PROSITE" id="PS50082">
    <property type="entry name" value="WD_REPEATS_2"/>
    <property type="match status" value="3"/>
</dbReference>
<dbReference type="PANTHER" id="PTHR44675">
    <property type="entry name" value="PAK1 INTERACTING PROTEIN 1"/>
    <property type="match status" value="1"/>
</dbReference>
<organism evidence="6">
    <name type="scientific">Pectinophora gossypiella</name>
    <name type="common">Cotton pink bollworm</name>
    <name type="synonym">Depressaria gossypiella</name>
    <dbReference type="NCBI Taxonomy" id="13191"/>
    <lineage>
        <taxon>Eukaryota</taxon>
        <taxon>Metazoa</taxon>
        <taxon>Ecdysozoa</taxon>
        <taxon>Arthropoda</taxon>
        <taxon>Hexapoda</taxon>
        <taxon>Insecta</taxon>
        <taxon>Pterygota</taxon>
        <taxon>Neoptera</taxon>
        <taxon>Endopterygota</taxon>
        <taxon>Lepidoptera</taxon>
        <taxon>Glossata</taxon>
        <taxon>Ditrysia</taxon>
        <taxon>Gelechioidea</taxon>
        <taxon>Gelechiidae</taxon>
        <taxon>Apatetrinae</taxon>
        <taxon>Pectinophora</taxon>
    </lineage>
</organism>
<reference evidence="6" key="1">
    <citation type="submission" date="2015-09" db="EMBL/GenBank/DDBJ databases">
        <title>De novo assembly of Pectinophora gossypiella (Pink Bollworm) gut transcriptome.</title>
        <authorList>
            <person name="Tassone E.E."/>
        </authorList>
    </citation>
    <scope>NUCLEOTIDE SEQUENCE</scope>
</reference>
<dbReference type="InterPro" id="IPR019775">
    <property type="entry name" value="WD40_repeat_CS"/>
</dbReference>
<sequence length="389" mass="42906">MDELVVGTYEGFLLGYSVYSEDIGKKLKQTFATHSHTAAVRCISTGGKFLASGGTDDKVVVIDLKTRKEHTVLMNHDGTVNAVAFTNSGTHLLTGSDDGAIIVTRTGNWQMEKKWKKAHGGEPVTAIAVHPSDKLALSIGGDKTLRTWNLVKGRPAFTINLVSKGVVMPTEIMFSPGGDRFSLVSQQTVDVWTISKAGVEKRVTCNSKPTAVQWTNNERLFVGLENGNIITLTVTDTEALTYKAHKQRVKCLHYENEMLYSASSSGELKVWSVTDSKLNEICSSSAGCRVTCMTLNRQNHLVKKEDASDDENESEGKEDIVEEDNVEANSDEESDEDKVVETAPKRKPGGFVTISYGEEDNNEESSPPPKKKFKKRKRSKKQKQKNKDQ</sequence>
<evidence type="ECO:0008006" key="7">
    <source>
        <dbReference type="Google" id="ProtNLM"/>
    </source>
</evidence>
<accession>A0A1E1WGW5</accession>
<evidence type="ECO:0000313" key="6">
    <source>
        <dbReference type="EMBL" id="JAT86156.1"/>
    </source>
</evidence>
<evidence type="ECO:0000256" key="1">
    <source>
        <dbReference type="ARBA" id="ARBA00022574"/>
    </source>
</evidence>
<evidence type="ECO:0000256" key="3">
    <source>
        <dbReference type="ARBA" id="ARBA00045213"/>
    </source>
</evidence>
<dbReference type="Pfam" id="PF00400">
    <property type="entry name" value="WD40"/>
    <property type="match status" value="4"/>
</dbReference>
<feature type="region of interest" description="Disordered" evidence="5">
    <location>
        <begin position="303"/>
        <end position="389"/>
    </location>
</feature>
<protein>
    <recommendedName>
        <fullName evidence="7">P21-activated protein kinase-interacting protein 1-like</fullName>
    </recommendedName>
</protein>